<gene>
    <name evidence="1" type="ORF">LTR82_017738</name>
</gene>
<dbReference type="Proteomes" id="UP001168146">
    <property type="component" value="Unassembled WGS sequence"/>
</dbReference>
<dbReference type="EMBL" id="JASUXU010000168">
    <property type="protein sequence ID" value="KAK0302846.1"/>
    <property type="molecule type" value="Genomic_DNA"/>
</dbReference>
<accession>A0AAN6J0H6</accession>
<evidence type="ECO:0000313" key="2">
    <source>
        <dbReference type="Proteomes" id="UP001168146"/>
    </source>
</evidence>
<comment type="caution">
    <text evidence="1">The sequence shown here is derived from an EMBL/GenBank/DDBJ whole genome shotgun (WGS) entry which is preliminary data.</text>
</comment>
<dbReference type="AlphaFoldDB" id="A0AAN6J0H6"/>
<organism evidence="1 2">
    <name type="scientific">Friedmanniomyces endolithicus</name>
    <dbReference type="NCBI Taxonomy" id="329885"/>
    <lineage>
        <taxon>Eukaryota</taxon>
        <taxon>Fungi</taxon>
        <taxon>Dikarya</taxon>
        <taxon>Ascomycota</taxon>
        <taxon>Pezizomycotina</taxon>
        <taxon>Dothideomycetes</taxon>
        <taxon>Dothideomycetidae</taxon>
        <taxon>Mycosphaerellales</taxon>
        <taxon>Teratosphaeriaceae</taxon>
        <taxon>Friedmanniomyces</taxon>
    </lineage>
</organism>
<evidence type="ECO:0000313" key="1">
    <source>
        <dbReference type="EMBL" id="KAK0302846.1"/>
    </source>
</evidence>
<proteinExistence type="predicted"/>
<protein>
    <submittedName>
        <fullName evidence="1">Uncharacterized protein</fullName>
    </submittedName>
</protein>
<name>A0AAN6J0H6_9PEZI</name>
<sequence>MWDSIVTDFVPESEVCAFFNVDEQMSGSTRQMIPHCHGLCDPSAGFAQLGSPITFHGPQQQASGHIWQTPPHRYDTLAAMPPTESPVICPVPFDENQQRTLGRFQQPIPLRSDSFSSAAEIGPNGAPAILPDIFHRQEQNVHGDKRSTEVCVPAGQYRELAAMLRRNRNLTSPSCAKSIDVHHQPGPLAKQSISQSLPVRLSRAPGHTLADTTATAVEGIQLSIILEESKEQLKFTIDAGQTSANAVQKFIDQFGLEMDYYMPLRTICDACISGAPRPIWHVELDDSRDSLCDYEQAGLTNPTTCLASSDTQECTILMEHLKSRQFKFCPSLRSFVVDVRQVPLGAQTAREGRISSSGNSTFDSSALMHVTLQHILPRVADHIGQDMVTAMVRVSILTAARMVHPHPGTCVCEREAINANEPLQIELYRQLLDVQSAQGSTCMDQLRGRLRRLFDWLQEALIATHPNQEVLLRSQKLDPTLESAIHCIYTVLQKSSSVAEDCNKWMPEWIWTNIFATCFASPKGASIVEDFGSEGSTTSTHTLSSCVTPDNDTITETGSSIRTLHAVDKDEYVTC</sequence>
<reference evidence="1" key="1">
    <citation type="submission" date="2021-12" db="EMBL/GenBank/DDBJ databases">
        <title>Black yeast isolated from Biological Soil Crust.</title>
        <authorList>
            <person name="Kurbessoian T."/>
        </authorList>
    </citation>
    <scope>NUCLEOTIDE SEQUENCE</scope>
    <source>
        <strain evidence="1">CCFEE 5208</strain>
    </source>
</reference>